<keyword evidence="13 17" id="KW-0560">Oxidoreductase</keyword>
<keyword evidence="7 17" id="KW-0132">Cell division</keyword>
<dbReference type="NCBIfam" id="TIGR00179">
    <property type="entry name" value="murB"/>
    <property type="match status" value="1"/>
</dbReference>
<dbReference type="NCBIfam" id="NF010478">
    <property type="entry name" value="PRK13903.1"/>
    <property type="match status" value="1"/>
</dbReference>
<dbReference type="Proteomes" id="UP000005143">
    <property type="component" value="Unassembled WGS sequence"/>
</dbReference>
<dbReference type="PANTHER" id="PTHR21071">
    <property type="entry name" value="UDP-N-ACETYLENOLPYRUVOYLGLUCOSAMINE REDUCTASE"/>
    <property type="match status" value="1"/>
</dbReference>
<comment type="caution">
    <text evidence="20">The sequence shown here is derived from an EMBL/GenBank/DDBJ whole genome shotgun (WGS) entry which is preliminary data.</text>
</comment>
<dbReference type="HAMAP" id="MF_00037">
    <property type="entry name" value="MurB"/>
    <property type="match status" value="1"/>
</dbReference>
<evidence type="ECO:0000256" key="1">
    <source>
        <dbReference type="ARBA" id="ARBA00001974"/>
    </source>
</evidence>
<dbReference type="InterPro" id="IPR016167">
    <property type="entry name" value="FAD-bd_PCMH_sub1"/>
</dbReference>
<keyword evidence="9 17" id="KW-0274">FAD</keyword>
<keyword evidence="8 17" id="KW-0285">Flavoprotein</keyword>
<evidence type="ECO:0000256" key="14">
    <source>
        <dbReference type="ARBA" id="ARBA00023306"/>
    </source>
</evidence>
<comment type="subcellular location">
    <subcellularLocation>
        <location evidence="3 17">Cytoplasm</location>
    </subcellularLocation>
</comment>
<evidence type="ECO:0000256" key="4">
    <source>
        <dbReference type="ARBA" id="ARBA00004752"/>
    </source>
</evidence>
<name>H0E1T6_9ACTN</name>
<comment type="similarity">
    <text evidence="5 17">Belongs to the MurB family.</text>
</comment>
<feature type="region of interest" description="Disordered" evidence="18">
    <location>
        <begin position="168"/>
        <end position="225"/>
    </location>
</feature>
<evidence type="ECO:0000256" key="8">
    <source>
        <dbReference type="ARBA" id="ARBA00022630"/>
    </source>
</evidence>
<evidence type="ECO:0000313" key="20">
    <source>
        <dbReference type="EMBL" id="EHN12358.1"/>
    </source>
</evidence>
<dbReference type="EC" id="1.3.1.98" evidence="17"/>
<dbReference type="PANTHER" id="PTHR21071:SF4">
    <property type="entry name" value="UDP-N-ACETYLENOLPYRUVOYLGLUCOSAMINE REDUCTASE"/>
    <property type="match status" value="1"/>
</dbReference>
<dbReference type="SUPFAM" id="SSF56176">
    <property type="entry name" value="FAD-binding/transporter-associated domain-like"/>
    <property type="match status" value="1"/>
</dbReference>
<dbReference type="InterPro" id="IPR016169">
    <property type="entry name" value="FAD-bd_PCMH_sub2"/>
</dbReference>
<dbReference type="GO" id="GO:0071949">
    <property type="term" value="F:FAD binding"/>
    <property type="evidence" value="ECO:0007669"/>
    <property type="project" value="InterPro"/>
</dbReference>
<keyword evidence="10 17" id="KW-0521">NADP</keyword>
<dbReference type="GO" id="GO:0071555">
    <property type="term" value="P:cell wall organization"/>
    <property type="evidence" value="ECO:0007669"/>
    <property type="project" value="UniProtKB-KW"/>
</dbReference>
<dbReference type="Pfam" id="PF02873">
    <property type="entry name" value="MurB_C"/>
    <property type="match status" value="1"/>
</dbReference>
<dbReference type="GO" id="GO:0051301">
    <property type="term" value="P:cell division"/>
    <property type="evidence" value="ECO:0007669"/>
    <property type="project" value="UniProtKB-KW"/>
</dbReference>
<keyword evidence="14 17" id="KW-0131">Cell cycle</keyword>
<dbReference type="InterPro" id="IPR016166">
    <property type="entry name" value="FAD-bd_PCMH"/>
</dbReference>
<evidence type="ECO:0000256" key="6">
    <source>
        <dbReference type="ARBA" id="ARBA00022490"/>
    </source>
</evidence>
<dbReference type="Gene3D" id="3.30.43.10">
    <property type="entry name" value="Uridine Diphospho-n-acetylenolpyruvylglucosamine Reductase, domain 2"/>
    <property type="match status" value="1"/>
</dbReference>
<dbReference type="GO" id="GO:0008360">
    <property type="term" value="P:regulation of cell shape"/>
    <property type="evidence" value="ECO:0007669"/>
    <property type="project" value="UniProtKB-KW"/>
</dbReference>
<dbReference type="Gene3D" id="3.30.465.10">
    <property type="match status" value="1"/>
</dbReference>
<reference evidence="20 21" key="1">
    <citation type="journal article" date="2013" name="Biodegradation">
        <title>Quantitative proteomic analysis of ibuprofen-degrading Patulibacter sp. strain I11.</title>
        <authorList>
            <person name="Almeida B."/>
            <person name="Kjeldal H."/>
            <person name="Lolas I."/>
            <person name="Knudsen A.D."/>
            <person name="Carvalho G."/>
            <person name="Nielsen K.L."/>
            <person name="Barreto Crespo M.T."/>
            <person name="Stensballe A."/>
            <person name="Nielsen J.L."/>
        </authorList>
    </citation>
    <scope>NUCLEOTIDE SEQUENCE [LARGE SCALE GENOMIC DNA]</scope>
    <source>
        <strain evidence="20 21">I11</strain>
    </source>
</reference>
<dbReference type="UniPathway" id="UPA00219"/>
<dbReference type="PATRIC" id="fig|1097667.3.peg.745"/>
<evidence type="ECO:0000313" key="21">
    <source>
        <dbReference type="Proteomes" id="UP000005143"/>
    </source>
</evidence>
<keyword evidence="6 17" id="KW-0963">Cytoplasm</keyword>
<organism evidence="20 21">
    <name type="scientific">Patulibacter medicamentivorans</name>
    <dbReference type="NCBI Taxonomy" id="1097667"/>
    <lineage>
        <taxon>Bacteria</taxon>
        <taxon>Bacillati</taxon>
        <taxon>Actinomycetota</taxon>
        <taxon>Thermoleophilia</taxon>
        <taxon>Solirubrobacterales</taxon>
        <taxon>Patulibacteraceae</taxon>
        <taxon>Patulibacter</taxon>
    </lineage>
</organism>
<gene>
    <name evidence="17" type="primary">murB</name>
    <name evidence="20" type="ORF">PAI11_07480</name>
</gene>
<keyword evidence="21" id="KW-1185">Reference proteome</keyword>
<evidence type="ECO:0000256" key="7">
    <source>
        <dbReference type="ARBA" id="ARBA00022618"/>
    </source>
</evidence>
<evidence type="ECO:0000256" key="17">
    <source>
        <dbReference type="HAMAP-Rule" id="MF_00037"/>
    </source>
</evidence>
<evidence type="ECO:0000259" key="19">
    <source>
        <dbReference type="PROSITE" id="PS51387"/>
    </source>
</evidence>
<evidence type="ECO:0000256" key="3">
    <source>
        <dbReference type="ARBA" id="ARBA00004496"/>
    </source>
</evidence>
<evidence type="ECO:0000256" key="11">
    <source>
        <dbReference type="ARBA" id="ARBA00022960"/>
    </source>
</evidence>
<dbReference type="PROSITE" id="PS51387">
    <property type="entry name" value="FAD_PCMH"/>
    <property type="match status" value="1"/>
</dbReference>
<evidence type="ECO:0000256" key="2">
    <source>
        <dbReference type="ARBA" id="ARBA00003921"/>
    </source>
</evidence>
<feature type="domain" description="FAD-binding PCMH-type" evidence="19">
    <location>
        <begin position="241"/>
        <end position="411"/>
    </location>
</feature>
<feature type="active site" evidence="17">
    <location>
        <position position="389"/>
    </location>
</feature>
<dbReference type="InterPro" id="IPR036635">
    <property type="entry name" value="MurB_C_sf"/>
</dbReference>
<sequence length="577" mass="59556">MRATVPTAGPAARSGARLLGERGAGGRLLLQVVRHVLALAELDRVELGADRADLLDRLDLLDLALGLGDRVLAGAGVVLQRLLEVGPLVRRLGVRHHLDLGAEGVEQLHGQRLEAVDRGLRVGRRLGLQALGVGLHARHRVGDGLAGRVVGLHVVGLVAAAPVAAAAAGDPEGDAGRSGSGGGWAKEHAHAGTVPWARSPTPRGPKLRSMPAPSDSPPVPGLPAARAGRDVALAGLTTLGLGGPAERLIVAADEPSLVAAVRDADAAGRPLLLLGGGSNLVVADGPLPGDAVAIRTTGVEDREAGDGRVLRTVAAGEAWDEVVRSAIADGLCGLECLSGIPGAAGATPIQNVGAYGQEVAETIVAVRALDRRGGEVVELDAAACAFRYRDSAFKGHDRHVVLAVTFALERSPLGRPIRYAELARTLAVEVGARVPADEVRDAVLGLRRGKGMVLDPTDPDTRSAGSFFTNPILDPEAFAALERRIAAALGDDQRPPRFPEADGRLKTSAAWLIERAGFARGYARPGAAISSKHTLALTSRGGDAADLLALAREVAAGVERRFGVALRPEPVLVGARW</sequence>
<feature type="active site" description="Proton donor" evidence="17">
    <location>
        <position position="466"/>
    </location>
</feature>
<evidence type="ECO:0000256" key="5">
    <source>
        <dbReference type="ARBA" id="ARBA00010485"/>
    </source>
</evidence>
<dbReference type="InterPro" id="IPR006094">
    <property type="entry name" value="Oxid_FAD_bind_N"/>
</dbReference>
<accession>H0E1T6</accession>
<keyword evidence="12 17" id="KW-0573">Peptidoglycan synthesis</keyword>
<dbReference type="InterPro" id="IPR003170">
    <property type="entry name" value="MurB"/>
</dbReference>
<dbReference type="Pfam" id="PF01565">
    <property type="entry name" value="FAD_binding_4"/>
    <property type="match status" value="1"/>
</dbReference>
<dbReference type="SUPFAM" id="SSF56194">
    <property type="entry name" value="Uridine diphospho-N-Acetylenolpyruvylglucosamine reductase, MurB, C-terminal domain"/>
    <property type="match status" value="1"/>
</dbReference>
<protein>
    <recommendedName>
        <fullName evidence="17">UDP-N-acetylenolpyruvoylglucosamine reductase</fullName>
        <ecNumber evidence="17">1.3.1.98</ecNumber>
    </recommendedName>
    <alternativeName>
        <fullName evidence="17">UDP-N-acetylmuramate dehydrogenase</fullName>
    </alternativeName>
</protein>
<dbReference type="GO" id="GO:0009252">
    <property type="term" value="P:peptidoglycan biosynthetic process"/>
    <property type="evidence" value="ECO:0007669"/>
    <property type="project" value="UniProtKB-UniRule"/>
</dbReference>
<dbReference type="EMBL" id="AGUD01000032">
    <property type="protein sequence ID" value="EHN12358.1"/>
    <property type="molecule type" value="Genomic_DNA"/>
</dbReference>
<dbReference type="AlphaFoldDB" id="H0E1T6"/>
<dbReference type="InterPro" id="IPR011601">
    <property type="entry name" value="MurB_C"/>
</dbReference>
<evidence type="ECO:0000256" key="13">
    <source>
        <dbReference type="ARBA" id="ARBA00023002"/>
    </source>
</evidence>
<comment type="function">
    <text evidence="2 17">Cell wall formation.</text>
</comment>
<evidence type="ECO:0000256" key="10">
    <source>
        <dbReference type="ARBA" id="ARBA00022857"/>
    </source>
</evidence>
<keyword evidence="11 17" id="KW-0133">Cell shape</keyword>
<dbReference type="Gene3D" id="3.90.78.10">
    <property type="entry name" value="UDP-N-acetylenolpyruvoylglucosamine reductase, C-terminal domain"/>
    <property type="match status" value="1"/>
</dbReference>
<comment type="catalytic activity">
    <reaction evidence="16 17">
        <text>UDP-N-acetyl-alpha-D-muramate + NADP(+) = UDP-N-acetyl-3-O-(1-carboxyvinyl)-alpha-D-glucosamine + NADPH + H(+)</text>
        <dbReference type="Rhea" id="RHEA:12248"/>
        <dbReference type="ChEBI" id="CHEBI:15378"/>
        <dbReference type="ChEBI" id="CHEBI:57783"/>
        <dbReference type="ChEBI" id="CHEBI:58349"/>
        <dbReference type="ChEBI" id="CHEBI:68483"/>
        <dbReference type="ChEBI" id="CHEBI:70757"/>
        <dbReference type="EC" id="1.3.1.98"/>
    </reaction>
</comment>
<proteinExistence type="inferred from homology"/>
<keyword evidence="15 17" id="KW-0961">Cell wall biogenesis/degradation</keyword>
<dbReference type="GO" id="GO:0005829">
    <property type="term" value="C:cytosol"/>
    <property type="evidence" value="ECO:0007669"/>
    <property type="project" value="TreeGrafter"/>
</dbReference>
<feature type="active site" evidence="17">
    <location>
        <position position="569"/>
    </location>
</feature>
<evidence type="ECO:0000256" key="12">
    <source>
        <dbReference type="ARBA" id="ARBA00022984"/>
    </source>
</evidence>
<evidence type="ECO:0000256" key="18">
    <source>
        <dbReference type="SAM" id="MobiDB-lite"/>
    </source>
</evidence>
<evidence type="ECO:0000256" key="9">
    <source>
        <dbReference type="ARBA" id="ARBA00022827"/>
    </source>
</evidence>
<evidence type="ECO:0000256" key="16">
    <source>
        <dbReference type="ARBA" id="ARBA00048914"/>
    </source>
</evidence>
<evidence type="ECO:0000256" key="15">
    <source>
        <dbReference type="ARBA" id="ARBA00023316"/>
    </source>
</evidence>
<comment type="pathway">
    <text evidence="4 17">Cell wall biogenesis; peptidoglycan biosynthesis.</text>
</comment>
<dbReference type="GO" id="GO:0008762">
    <property type="term" value="F:UDP-N-acetylmuramate dehydrogenase activity"/>
    <property type="evidence" value="ECO:0007669"/>
    <property type="project" value="UniProtKB-UniRule"/>
</dbReference>
<comment type="cofactor">
    <cofactor evidence="1 17">
        <name>FAD</name>
        <dbReference type="ChEBI" id="CHEBI:57692"/>
    </cofactor>
</comment>
<dbReference type="InterPro" id="IPR036318">
    <property type="entry name" value="FAD-bd_PCMH-like_sf"/>
</dbReference>